<evidence type="ECO:0000256" key="4">
    <source>
        <dbReference type="ARBA" id="ARBA00022813"/>
    </source>
</evidence>
<feature type="compositionally biased region" description="Low complexity" evidence="10">
    <location>
        <begin position="328"/>
        <end position="342"/>
    </location>
</feature>
<dbReference type="PANTHER" id="PTHR23198:SF6">
    <property type="entry name" value="NUCLEAR PORE COMPLEX PROTEIN NUP98-NUP96"/>
    <property type="match status" value="1"/>
</dbReference>
<evidence type="ECO:0000256" key="8">
    <source>
        <dbReference type="ARBA" id="ARBA00023132"/>
    </source>
</evidence>
<evidence type="ECO:0000256" key="1">
    <source>
        <dbReference type="ARBA" id="ARBA00004567"/>
    </source>
</evidence>
<dbReference type="GO" id="GO:0008139">
    <property type="term" value="F:nuclear localization sequence binding"/>
    <property type="evidence" value="ECO:0007669"/>
    <property type="project" value="TreeGrafter"/>
</dbReference>
<dbReference type="GO" id="GO:0003723">
    <property type="term" value="F:RNA binding"/>
    <property type="evidence" value="ECO:0007669"/>
    <property type="project" value="TreeGrafter"/>
</dbReference>
<comment type="similarity">
    <text evidence="2">Belongs to the nucleoporin GLFG family.</text>
</comment>
<comment type="subcellular location">
    <subcellularLocation>
        <location evidence="1">Nucleus</location>
        <location evidence="1">Nuclear pore complex</location>
    </subcellularLocation>
</comment>
<keyword evidence="3" id="KW-0813">Transport</keyword>
<dbReference type="OrthoDB" id="200238at2759"/>
<dbReference type="GO" id="GO:0017056">
    <property type="term" value="F:structural constituent of nuclear pore"/>
    <property type="evidence" value="ECO:0007669"/>
    <property type="project" value="InterPro"/>
</dbReference>
<evidence type="ECO:0000256" key="7">
    <source>
        <dbReference type="ARBA" id="ARBA00023010"/>
    </source>
</evidence>
<evidence type="ECO:0000259" key="11">
    <source>
        <dbReference type="PROSITE" id="PS51434"/>
    </source>
</evidence>
<gene>
    <name evidence="12" type="ORF">TrCOL_g1167</name>
</gene>
<evidence type="ECO:0000256" key="10">
    <source>
        <dbReference type="SAM" id="MobiDB-lite"/>
    </source>
</evidence>
<dbReference type="Proteomes" id="UP001165065">
    <property type="component" value="Unassembled WGS sequence"/>
</dbReference>
<dbReference type="GO" id="GO:0044614">
    <property type="term" value="C:nuclear pore cytoplasmic filaments"/>
    <property type="evidence" value="ECO:0007669"/>
    <property type="project" value="TreeGrafter"/>
</dbReference>
<dbReference type="PANTHER" id="PTHR23198">
    <property type="entry name" value="NUCLEOPORIN"/>
    <property type="match status" value="1"/>
</dbReference>
<dbReference type="Gene3D" id="1.10.10.2360">
    <property type="match status" value="1"/>
</dbReference>
<dbReference type="Gene3D" id="1.25.40.690">
    <property type="match status" value="1"/>
</dbReference>
<keyword evidence="6" id="KW-0653">Protein transport</keyword>
<keyword evidence="13" id="KW-1185">Reference proteome</keyword>
<feature type="region of interest" description="Disordered" evidence="10">
    <location>
        <begin position="671"/>
        <end position="742"/>
    </location>
</feature>
<keyword evidence="4" id="KW-0068">Autocatalytic cleavage</keyword>
<feature type="compositionally biased region" description="Polar residues" evidence="10">
    <location>
        <begin position="682"/>
        <end position="710"/>
    </location>
</feature>
<dbReference type="GO" id="GO:0006606">
    <property type="term" value="P:protein import into nucleus"/>
    <property type="evidence" value="ECO:0007669"/>
    <property type="project" value="TreeGrafter"/>
</dbReference>
<dbReference type="GO" id="GO:0051028">
    <property type="term" value="P:mRNA transport"/>
    <property type="evidence" value="ECO:0007669"/>
    <property type="project" value="UniProtKB-KW"/>
</dbReference>
<feature type="region of interest" description="Disordered" evidence="10">
    <location>
        <begin position="30"/>
        <end position="113"/>
    </location>
</feature>
<evidence type="ECO:0000313" key="13">
    <source>
        <dbReference type="Proteomes" id="UP001165065"/>
    </source>
</evidence>
<feature type="region of interest" description="Disordered" evidence="10">
    <location>
        <begin position="773"/>
        <end position="863"/>
    </location>
</feature>
<dbReference type="PROSITE" id="PS51434">
    <property type="entry name" value="NUP_C"/>
    <property type="match status" value="1"/>
</dbReference>
<evidence type="ECO:0000256" key="6">
    <source>
        <dbReference type="ARBA" id="ARBA00022927"/>
    </source>
</evidence>
<feature type="region of interest" description="Disordered" evidence="10">
    <location>
        <begin position="323"/>
        <end position="342"/>
    </location>
</feature>
<evidence type="ECO:0000256" key="3">
    <source>
        <dbReference type="ARBA" id="ARBA00022448"/>
    </source>
</evidence>
<dbReference type="InterPro" id="IPR037665">
    <property type="entry name" value="Nucleoporin_S59-like"/>
</dbReference>
<feature type="compositionally biased region" description="Low complexity" evidence="10">
    <location>
        <begin position="834"/>
        <end position="863"/>
    </location>
</feature>
<keyword evidence="9" id="KW-0539">Nucleus</keyword>
<feature type="compositionally biased region" description="Gly residues" evidence="10">
    <location>
        <begin position="72"/>
        <end position="81"/>
    </location>
</feature>
<feature type="domain" description="Peptidase S59" evidence="11">
    <location>
        <begin position="892"/>
        <end position="1022"/>
    </location>
</feature>
<dbReference type="Pfam" id="PF04096">
    <property type="entry name" value="Nucleoporin2"/>
    <property type="match status" value="1"/>
</dbReference>
<feature type="compositionally biased region" description="Gly residues" evidence="10">
    <location>
        <begin position="54"/>
        <end position="65"/>
    </location>
</feature>
<dbReference type="InterPro" id="IPR036903">
    <property type="entry name" value="Nup98_auto-Pept-S59_dom_sf"/>
</dbReference>
<keyword evidence="8" id="KW-0906">Nuclear pore complex</keyword>
<evidence type="ECO:0000313" key="12">
    <source>
        <dbReference type="EMBL" id="GMI46960.1"/>
    </source>
</evidence>
<dbReference type="GO" id="GO:0000973">
    <property type="term" value="P:post-transcriptional tethering of RNA polymerase II gene DNA at nuclear periphery"/>
    <property type="evidence" value="ECO:0007669"/>
    <property type="project" value="TreeGrafter"/>
</dbReference>
<dbReference type="EMBL" id="BRYA01000321">
    <property type="protein sequence ID" value="GMI46960.1"/>
    <property type="molecule type" value="Genomic_DNA"/>
</dbReference>
<dbReference type="InterPro" id="IPR007230">
    <property type="entry name" value="Nup98_auto-Pept-S59_dom"/>
</dbReference>
<evidence type="ECO:0000256" key="9">
    <source>
        <dbReference type="ARBA" id="ARBA00023242"/>
    </source>
</evidence>
<evidence type="ECO:0000256" key="2">
    <source>
        <dbReference type="ARBA" id="ARBA00008926"/>
    </source>
</evidence>
<keyword evidence="7" id="KW-0811">Translocation</keyword>
<feature type="region of interest" description="Disordered" evidence="10">
    <location>
        <begin position="259"/>
        <end position="290"/>
    </location>
</feature>
<feature type="region of interest" description="Disordered" evidence="10">
    <location>
        <begin position="1139"/>
        <end position="1158"/>
    </location>
</feature>
<proteinExistence type="inferred from homology"/>
<accession>A0A9W7LDD4</accession>
<dbReference type="GO" id="GO:0006405">
    <property type="term" value="P:RNA export from nucleus"/>
    <property type="evidence" value="ECO:0007669"/>
    <property type="project" value="TreeGrafter"/>
</dbReference>
<feature type="compositionally biased region" description="Basic and acidic residues" evidence="10">
    <location>
        <begin position="1073"/>
        <end position="1082"/>
    </location>
</feature>
<feature type="region of interest" description="Disordered" evidence="10">
    <location>
        <begin position="1026"/>
        <end position="1093"/>
    </location>
</feature>
<organism evidence="12 13">
    <name type="scientific">Triparma columacea</name>
    <dbReference type="NCBI Taxonomy" id="722753"/>
    <lineage>
        <taxon>Eukaryota</taxon>
        <taxon>Sar</taxon>
        <taxon>Stramenopiles</taxon>
        <taxon>Ochrophyta</taxon>
        <taxon>Bolidophyceae</taxon>
        <taxon>Parmales</taxon>
        <taxon>Triparmaceae</taxon>
        <taxon>Triparma</taxon>
    </lineage>
</organism>
<keyword evidence="5" id="KW-0509">mRNA transport</keyword>
<evidence type="ECO:0000256" key="5">
    <source>
        <dbReference type="ARBA" id="ARBA00022816"/>
    </source>
</evidence>
<dbReference type="InterPro" id="IPR021967">
    <property type="entry name" value="Nup98_C"/>
</dbReference>
<protein>
    <recommendedName>
        <fullName evidence="11">Peptidase S59 domain-containing protein</fullName>
    </recommendedName>
</protein>
<name>A0A9W7LDD4_9STRA</name>
<reference evidence="13" key="1">
    <citation type="journal article" date="2023" name="Commun. Biol.">
        <title>Genome analysis of Parmales, the sister group of diatoms, reveals the evolutionary specialization of diatoms from phago-mixotrophs to photoautotrophs.</title>
        <authorList>
            <person name="Ban H."/>
            <person name="Sato S."/>
            <person name="Yoshikawa S."/>
            <person name="Yamada K."/>
            <person name="Nakamura Y."/>
            <person name="Ichinomiya M."/>
            <person name="Sato N."/>
            <person name="Blanc-Mathieu R."/>
            <person name="Endo H."/>
            <person name="Kuwata A."/>
            <person name="Ogata H."/>
        </authorList>
    </citation>
    <scope>NUCLEOTIDE SEQUENCE [LARGE SCALE GENOMIC DNA]</scope>
</reference>
<dbReference type="Pfam" id="PF12110">
    <property type="entry name" value="Nup96"/>
    <property type="match status" value="1"/>
</dbReference>
<dbReference type="Gene3D" id="3.30.1610.10">
    <property type="entry name" value="Peptidase S59, nucleoporin"/>
    <property type="match status" value="1"/>
</dbReference>
<sequence>MFGSTGFGGGNTGGFGAQQSTFGNAASSGGFGAQASNTGGFGGSTFGQPANNTGGFGQASTGGFGSNTQQQGGFGATGAFGGQQKQSSPFGQQTNTGGFGQSNAGGFGQATTGGFGQASTGGFGGAPSAFGAAPTNNAFGASSNNAFGASTTNTGGFGQATTGAGGFGQQSSPFGAAPATSAFGAAPATSAFGAAPATSAFGAAPATSAFGAAPATSAFGASPGSSTFGAATSPFGATNTASSSFGANNSAGGFGSTANTQLGGFGSPQNNLGGGAGTGPGSTPYQPVVSNENNTKVSILAITASPAYASKSFEELRFEDYERGNKGGQQQQAPGGFGSSTFGAAPAPSAFGAGGFGATPAPSAFGAAPAPSAFGAAPTPSAFGAAPAPSAFGAGGFGATSPAPAPSAFGGFGATPAAAPAPSAFGGFGATPAAAPAPSAFGGFGSPAPAPSAFGGFGAASPAPAPSAFGGFGASPAAAPAPSAFGGFGATPAAAPAPSAFGGFGSPAPAPAPSAFGGFGSPAAAPAPSAFGGFGAASPAPAPSAFGGFGAASPAPAPSAFGGFGSPAPAPALGGFGAAPAAPSAFGAFGSPAAAAPAPSAFGSFGTPAAAPAPSAFGGFGAAAPATNAATLTNLPNQILVSDGTNITSDAALASKLAFLESQRQSLALTASPSQPYLPPNTAASNKPPNASTYPTASANTLRSFQSGGSTAKIRPRLSGLSPVPKSTPLNPSNTPNKNLLLSPDAYLGNSTKRLVIKDGALTPKLKMRLQLTNGSHDGANGTPASKTPQAKNNPQPTPPTNSSLNYDGQSPIHPDNSSVQFDIPAETPHSMAGNSTPGTNGSSSMAQTSTKKTPPSSHKSNTSVDFYNQVVSSPSASTPVQNPAYMPRLLNSDYITSPPFSEIMSMGEVELATVKDFTMIHPSRGSIQWQGTVDIRGVDLDATVIIGDKEVAVYDDEDVQNKPEVGEKLNRPAIVTLYNITPTNDMAKFTKKLERVTKKMDAEFISYDPDEEVWCFRTKHFSRYGLGDDSDDEEDGVDTQAGGAVEKKTSVVASFQPAPPKPPSSVPLIKGLDFRSGDRGGRSPGPKLSPFVPTRRNFGDAVEDEDEVMDKANDAYGMILDEFMDVDGRTVTPVLEGSAGAEVSEAEERQWSKSKPYKPPLWKVKDVTPRGQGGICGRIRKEEGVSDKNVRDFQHFMGRGCRASFGPDGKLVTTGKDGRTVFIQAPAACAGEGRGDMFRVHSRHSLAEGEGEEALPMFRLPSGLANKGTSESYVSLLRCLDAYIDAFDGRPGGKSDVGRMGFVLVRALYGQEDAAYDATNPADLLPILPLDLNKVDVDRRAEGFKAFLREFVAEDVDALVKQNRDRKPATAILAALLGDKTEEAIELAIENGYSRLATLLCSGFSCAEYMVEQLGSWADGLAKLDGELLRVYNLLAGKVSENEGLLYERGSRQIGWRIRLAAHMLCGLCGYGGERKTVIDAVGDYDSEVMRKTAPQPFPRWDEARRGDNGRKCLVYNLLRMYVSGGGRDGSSDSKLGEVLHPHGYSKNENDFSLGWHVGGILVSLGVTSRMSGEEALKFCSSYADDLVRNGEWEKAVYVLLCTKNFVREEEEEKTAEGARRMAEDVIMRNYGDGARGEGGRKWLEELGVKGKVFEEAIALAKGWKGDCIGLCKAAVNAGNIGLAVKNINLCKPLFVGGEDEANLHTLLGYLKEGGGEDVAGWSAVNGCGAVLAFLDLKEGLKTLVENYVMGEGRVGREEVEELLVCSESCSMLKDLEPSGYELSFVELAREGGDKERYKAFKAAVFAELASKVACLRLQLKSVVRGENIDVDKIGDIGDVGGLVLKQLEEEEGGMVDTTGKMGLELSALRVIASYLVAKF</sequence>
<feature type="compositionally biased region" description="Acidic residues" evidence="10">
    <location>
        <begin position="1029"/>
        <end position="1038"/>
    </location>
</feature>
<comment type="caution">
    <text evidence="12">The sequence shown here is derived from an EMBL/GenBank/DDBJ whole genome shotgun (WGS) entry which is preliminary data.</text>
</comment>
<dbReference type="GO" id="GO:0034398">
    <property type="term" value="P:telomere tethering at nuclear periphery"/>
    <property type="evidence" value="ECO:0007669"/>
    <property type="project" value="TreeGrafter"/>
</dbReference>
<feature type="compositionally biased region" description="Gly residues" evidence="10">
    <location>
        <begin position="97"/>
        <end position="113"/>
    </location>
</feature>
<dbReference type="SUPFAM" id="SSF82215">
    <property type="entry name" value="C-terminal autoproteolytic domain of nucleoporin nup98"/>
    <property type="match status" value="1"/>
</dbReference>
<feature type="compositionally biased region" description="Polar residues" evidence="10">
    <location>
        <begin position="728"/>
        <end position="740"/>
    </location>
</feature>